<evidence type="ECO:0000256" key="3">
    <source>
        <dbReference type="PIRNR" id="PIRNR029218"/>
    </source>
</evidence>
<keyword evidence="2" id="KW-1277">Toxin-antitoxin system</keyword>
<name>A0A560K9J8_9PROT</name>
<dbReference type="Pfam" id="PF05016">
    <property type="entry name" value="ParE_toxin"/>
    <property type="match status" value="1"/>
</dbReference>
<dbReference type="AlphaFoldDB" id="A0A560K9J8"/>
<proteinExistence type="inferred from homology"/>
<dbReference type="PANTHER" id="PTHR33755">
    <property type="entry name" value="TOXIN PARE1-RELATED"/>
    <property type="match status" value="1"/>
</dbReference>
<dbReference type="InterPro" id="IPR035093">
    <property type="entry name" value="RelE/ParE_toxin_dom_sf"/>
</dbReference>
<dbReference type="Gene3D" id="3.30.2310.20">
    <property type="entry name" value="RelE-like"/>
    <property type="match status" value="1"/>
</dbReference>
<dbReference type="EMBL" id="VITV01000002">
    <property type="protein sequence ID" value="TWB80003.1"/>
    <property type="molecule type" value="Genomic_DNA"/>
</dbReference>
<evidence type="ECO:0000313" key="4">
    <source>
        <dbReference type="EMBL" id="TWB80003.1"/>
    </source>
</evidence>
<accession>A0A560K9J8</accession>
<evidence type="ECO:0000256" key="2">
    <source>
        <dbReference type="ARBA" id="ARBA00022649"/>
    </source>
</evidence>
<dbReference type="RefSeq" id="WP_145609445.1">
    <property type="nucleotide sequence ID" value="NZ_JARPAF010000002.1"/>
</dbReference>
<protein>
    <recommendedName>
        <fullName evidence="3">Toxin</fullName>
    </recommendedName>
</protein>
<organism evidence="4 5">
    <name type="scientific">Nitrospirillum amazonense</name>
    <dbReference type="NCBI Taxonomy" id="28077"/>
    <lineage>
        <taxon>Bacteria</taxon>
        <taxon>Pseudomonadati</taxon>
        <taxon>Pseudomonadota</taxon>
        <taxon>Alphaproteobacteria</taxon>
        <taxon>Rhodospirillales</taxon>
        <taxon>Azospirillaceae</taxon>
        <taxon>Nitrospirillum</taxon>
    </lineage>
</organism>
<evidence type="ECO:0000256" key="1">
    <source>
        <dbReference type="ARBA" id="ARBA00006226"/>
    </source>
</evidence>
<reference evidence="4 5" key="1">
    <citation type="submission" date="2019-06" db="EMBL/GenBank/DDBJ databases">
        <title>Genomic Encyclopedia of Type Strains, Phase IV (KMG-V): Genome sequencing to study the core and pangenomes of soil and plant-associated prokaryotes.</title>
        <authorList>
            <person name="Whitman W."/>
        </authorList>
    </citation>
    <scope>NUCLEOTIDE SEQUENCE [LARGE SCALE GENOMIC DNA]</scope>
    <source>
        <strain evidence="4 5">BR 12005</strain>
    </source>
</reference>
<dbReference type="InterPro" id="IPR028344">
    <property type="entry name" value="ParE1/4"/>
</dbReference>
<comment type="similarity">
    <text evidence="1 3">Belongs to the RelE toxin family.</text>
</comment>
<dbReference type="InterPro" id="IPR007712">
    <property type="entry name" value="RelE/ParE_toxin"/>
</dbReference>
<sequence length="114" mass="13382">MTKQSYVLSHEAGLDLVEIEDYTAREWGDAQAESYIRALFLAFEKLARNPQLGRRRADVPGPFLVYNVGRHLIVYRFQEVRDRLEILNILHPSMDIAARMKQALNRRKQRLTKQ</sequence>
<dbReference type="PANTHER" id="PTHR33755:SF9">
    <property type="entry name" value="TOXIN PARE1"/>
    <property type="match status" value="1"/>
</dbReference>
<evidence type="ECO:0000313" key="5">
    <source>
        <dbReference type="Proteomes" id="UP000320516"/>
    </source>
</evidence>
<comment type="caution">
    <text evidence="4">The sequence shown here is derived from an EMBL/GenBank/DDBJ whole genome shotgun (WGS) entry which is preliminary data.</text>
</comment>
<dbReference type="Proteomes" id="UP000320516">
    <property type="component" value="Unassembled WGS sequence"/>
</dbReference>
<dbReference type="InterPro" id="IPR051803">
    <property type="entry name" value="TA_system_RelE-like_toxin"/>
</dbReference>
<dbReference type="PIRSF" id="PIRSF029218">
    <property type="entry name" value="ParE"/>
    <property type="match status" value="1"/>
</dbReference>
<gene>
    <name evidence="4" type="ORF">FBZ87_102426</name>
</gene>